<dbReference type="AlphaFoldDB" id="A0A9D5HEV1"/>
<keyword evidence="10" id="KW-1185">Reference proteome</keyword>
<evidence type="ECO:0000259" key="8">
    <source>
        <dbReference type="PROSITE" id="PS50250"/>
    </source>
</evidence>
<proteinExistence type="inferred from homology"/>
<feature type="domain" description="PCI" evidence="8">
    <location>
        <begin position="202"/>
        <end position="375"/>
    </location>
</feature>
<keyword evidence="5" id="KW-0963">Cytoplasm</keyword>
<dbReference type="Pfam" id="PF22241">
    <property type="entry name" value="PSMD12-CSN4_N"/>
    <property type="match status" value="1"/>
</dbReference>
<keyword evidence="6" id="KW-0736">Signalosome</keyword>
<dbReference type="SUPFAM" id="SSF46785">
    <property type="entry name" value="Winged helix' DNA-binding domain"/>
    <property type="match status" value="1"/>
</dbReference>
<dbReference type="OrthoDB" id="295656at2759"/>
<evidence type="ECO:0000256" key="4">
    <source>
        <dbReference type="ARBA" id="ARBA00014881"/>
    </source>
</evidence>
<comment type="similarity">
    <text evidence="3">Belongs to the CSN4 family.</text>
</comment>
<dbReference type="PANTHER" id="PTHR10855">
    <property type="entry name" value="26S PROTEASOME NON-ATPASE REGULATORY SUBUNIT 12/COP9 SIGNALOSOME COMPLEX SUBUNIT 4"/>
    <property type="match status" value="1"/>
</dbReference>
<evidence type="ECO:0000256" key="2">
    <source>
        <dbReference type="ARBA" id="ARBA00004496"/>
    </source>
</evidence>
<evidence type="ECO:0000256" key="1">
    <source>
        <dbReference type="ARBA" id="ARBA00004123"/>
    </source>
</evidence>
<keyword evidence="7" id="KW-0539">Nucleus</keyword>
<dbReference type="InterPro" id="IPR036390">
    <property type="entry name" value="WH_DNA-bd_sf"/>
</dbReference>
<dbReference type="InterPro" id="IPR040134">
    <property type="entry name" value="PSMD12/CSN4"/>
</dbReference>
<dbReference type="InterPro" id="IPR000717">
    <property type="entry name" value="PCI_dom"/>
</dbReference>
<dbReference type="InterPro" id="IPR054559">
    <property type="entry name" value="PSMD12-CSN4-like_N"/>
</dbReference>
<protein>
    <recommendedName>
        <fullName evidence="4">COP9 signalosome complex subunit 4</fullName>
    </recommendedName>
</protein>
<comment type="subcellular location">
    <subcellularLocation>
        <location evidence="2">Cytoplasm</location>
    </subcellularLocation>
    <subcellularLocation>
        <location evidence="1">Nucleus</location>
    </subcellularLocation>
</comment>
<dbReference type="EMBL" id="JAGGNH010000004">
    <property type="protein sequence ID" value="KAJ0973652.1"/>
    <property type="molecule type" value="Genomic_DNA"/>
</dbReference>
<dbReference type="Pfam" id="PF01399">
    <property type="entry name" value="PCI"/>
    <property type="match status" value="1"/>
</dbReference>
<comment type="caution">
    <text evidence="9">The sequence shown here is derived from an EMBL/GenBank/DDBJ whole genome shotgun (WGS) entry which is preliminary data.</text>
</comment>
<evidence type="ECO:0000256" key="3">
    <source>
        <dbReference type="ARBA" id="ARBA00010417"/>
    </source>
</evidence>
<dbReference type="GO" id="GO:0008180">
    <property type="term" value="C:COP9 signalosome"/>
    <property type="evidence" value="ECO:0007669"/>
    <property type="project" value="UniProtKB-KW"/>
</dbReference>
<evidence type="ECO:0000313" key="10">
    <source>
        <dbReference type="Proteomes" id="UP001085076"/>
    </source>
</evidence>
<dbReference type="GO" id="GO:0005829">
    <property type="term" value="C:cytosol"/>
    <property type="evidence" value="ECO:0007669"/>
    <property type="project" value="TreeGrafter"/>
</dbReference>
<evidence type="ECO:0000256" key="7">
    <source>
        <dbReference type="ARBA" id="ARBA00023242"/>
    </source>
</evidence>
<organism evidence="9 10">
    <name type="scientific">Dioscorea zingiberensis</name>
    <dbReference type="NCBI Taxonomy" id="325984"/>
    <lineage>
        <taxon>Eukaryota</taxon>
        <taxon>Viridiplantae</taxon>
        <taxon>Streptophyta</taxon>
        <taxon>Embryophyta</taxon>
        <taxon>Tracheophyta</taxon>
        <taxon>Spermatophyta</taxon>
        <taxon>Magnoliopsida</taxon>
        <taxon>Liliopsida</taxon>
        <taxon>Dioscoreales</taxon>
        <taxon>Dioscoreaceae</taxon>
        <taxon>Dioscorea</taxon>
    </lineage>
</organism>
<dbReference type="SMART" id="SM00088">
    <property type="entry name" value="PINT"/>
    <property type="match status" value="1"/>
</dbReference>
<dbReference type="PANTHER" id="PTHR10855:SF2">
    <property type="entry name" value="COP9 SIGNALOSOME COMPLEX SUBUNIT 4"/>
    <property type="match status" value="1"/>
</dbReference>
<dbReference type="PROSITE" id="PS50250">
    <property type="entry name" value="PCI"/>
    <property type="match status" value="1"/>
</dbReference>
<evidence type="ECO:0000256" key="5">
    <source>
        <dbReference type="ARBA" id="ARBA00022490"/>
    </source>
</evidence>
<evidence type="ECO:0000256" key="6">
    <source>
        <dbReference type="ARBA" id="ARBA00022790"/>
    </source>
</evidence>
<dbReference type="Proteomes" id="UP001085076">
    <property type="component" value="Miscellaneous, Linkage group lg04"/>
</dbReference>
<gene>
    <name evidence="9" type="ORF">J5N97_015617</name>
</gene>
<evidence type="ECO:0000313" key="9">
    <source>
        <dbReference type="EMBL" id="KAJ0973652.1"/>
    </source>
</evidence>
<name>A0A9D5HEV1_9LILI</name>
<reference evidence="9" key="2">
    <citation type="journal article" date="2022" name="Hortic Res">
        <title>The genome of Dioscorea zingiberensis sheds light on the biosynthesis, origin and evolution of the medicinally important diosgenin saponins.</title>
        <authorList>
            <person name="Li Y."/>
            <person name="Tan C."/>
            <person name="Li Z."/>
            <person name="Guo J."/>
            <person name="Li S."/>
            <person name="Chen X."/>
            <person name="Wang C."/>
            <person name="Dai X."/>
            <person name="Yang H."/>
            <person name="Song W."/>
            <person name="Hou L."/>
            <person name="Xu J."/>
            <person name="Tong Z."/>
            <person name="Xu A."/>
            <person name="Yuan X."/>
            <person name="Wang W."/>
            <person name="Yang Q."/>
            <person name="Chen L."/>
            <person name="Sun Z."/>
            <person name="Wang K."/>
            <person name="Pan B."/>
            <person name="Chen J."/>
            <person name="Bao Y."/>
            <person name="Liu F."/>
            <person name="Qi X."/>
            <person name="Gang D.R."/>
            <person name="Wen J."/>
            <person name="Li J."/>
        </authorList>
    </citation>
    <scope>NUCLEOTIDE SEQUENCE</scope>
    <source>
        <strain evidence="9">Dzin_1.0</strain>
    </source>
</reference>
<reference evidence="9" key="1">
    <citation type="submission" date="2021-03" db="EMBL/GenBank/DDBJ databases">
        <authorList>
            <person name="Li Z."/>
            <person name="Yang C."/>
        </authorList>
    </citation>
    <scope>NUCLEOTIDE SEQUENCE</scope>
    <source>
        <strain evidence="9">Dzin_1.0</strain>
        <tissue evidence="9">Leaf</tissue>
    </source>
</reference>
<accession>A0A9D5HEV1</accession>
<dbReference type="InterPro" id="IPR036388">
    <property type="entry name" value="WH-like_DNA-bd_sf"/>
</dbReference>
<dbReference type="Gene3D" id="1.10.10.10">
    <property type="entry name" value="Winged helix-like DNA-binding domain superfamily/Winged helix DNA-binding domain"/>
    <property type="match status" value="1"/>
</dbReference>
<sequence length="407" mass="46068">MSEETNAAMENVLASASSISDQRQKIEQYKLILASVLASLPSEISHAKRLIDHLVSDDVPLVVSRQLLQSFAQELGRLELDVQKEIALYALAQIQPRVVSFEEQVLVIREKLAEMYESEHQWSKAAQMLSGIDLDSGIRVLDETYKLSKCVQIARLYLEDDDAVNAEAFINKASFLVSNSPHEVLNLQYKVCYARILDLKRKFLEAALRYYDISQIEKRQIGDEEIDEDALEQALSAAVTCTILAAAGPQRSRVLATLYKDERCSKLKIYPILQKVYLERILRKPEIDAFAEELKAHQKALLPDNVTVLDRAMIEHNLLSASKLYTNISFEELGTLLGIAPQKAEKIASRMIYEDRMRGSIDQVEAVIHFEDDTEELQLWDQQIVGLCQALNDVLDSMARKGIIFPV</sequence>
<dbReference type="FunFam" id="1.10.10.10:FF:000190">
    <property type="entry name" value="COP9 signalosome complex subunit 4"/>
    <property type="match status" value="1"/>
</dbReference>